<dbReference type="AlphaFoldDB" id="A0A814P9J7"/>
<organism evidence="2 3">
    <name type="scientific">Adineta steineri</name>
    <dbReference type="NCBI Taxonomy" id="433720"/>
    <lineage>
        <taxon>Eukaryota</taxon>
        <taxon>Metazoa</taxon>
        <taxon>Spiralia</taxon>
        <taxon>Gnathifera</taxon>
        <taxon>Rotifera</taxon>
        <taxon>Eurotatoria</taxon>
        <taxon>Bdelloidea</taxon>
        <taxon>Adinetida</taxon>
        <taxon>Adinetidae</taxon>
        <taxon>Adineta</taxon>
    </lineage>
</organism>
<reference evidence="2" key="1">
    <citation type="submission" date="2021-02" db="EMBL/GenBank/DDBJ databases">
        <authorList>
            <person name="Nowell W R."/>
        </authorList>
    </citation>
    <scope>NUCLEOTIDE SEQUENCE</scope>
</reference>
<gene>
    <name evidence="2" type="ORF">VCS650_LOCUS20188</name>
</gene>
<sequence length="189" mass="21109">MSARTLSVYLRMFLNNGSNILSPRSIAEMRAVVGSGLIPYYKDANSTETGPPPPPTEFGLSWYWRTMSNGRRYIGHSGSLPGMVHLMLIDEKNSVGVIVLTNGDTNEPNGVSRGISQTLAEIHMSLFQCFETDVVNMSTTTTPVSQCYSLHIFSNIFCSRQLRPIHYRHQQLSDRLVKKVITYSSSESN</sequence>
<dbReference type="OrthoDB" id="10053929at2759"/>
<dbReference type="InterPro" id="IPR001466">
    <property type="entry name" value="Beta-lactam-related"/>
</dbReference>
<evidence type="ECO:0000313" key="2">
    <source>
        <dbReference type="EMBL" id="CAF1102651.1"/>
    </source>
</evidence>
<comment type="caution">
    <text evidence="2">The sequence shown here is derived from an EMBL/GenBank/DDBJ whole genome shotgun (WGS) entry which is preliminary data.</text>
</comment>
<evidence type="ECO:0000313" key="3">
    <source>
        <dbReference type="Proteomes" id="UP000663891"/>
    </source>
</evidence>
<dbReference type="Proteomes" id="UP000663891">
    <property type="component" value="Unassembled WGS sequence"/>
</dbReference>
<dbReference type="Pfam" id="PF00144">
    <property type="entry name" value="Beta-lactamase"/>
    <property type="match status" value="1"/>
</dbReference>
<evidence type="ECO:0000259" key="1">
    <source>
        <dbReference type="Pfam" id="PF00144"/>
    </source>
</evidence>
<accession>A0A814P9J7</accession>
<name>A0A814P9J7_9BILA</name>
<protein>
    <recommendedName>
        <fullName evidence="1">Beta-lactamase-related domain-containing protein</fullName>
    </recommendedName>
</protein>
<dbReference type="SUPFAM" id="SSF56601">
    <property type="entry name" value="beta-lactamase/transpeptidase-like"/>
    <property type="match status" value="1"/>
</dbReference>
<dbReference type="Gene3D" id="3.40.710.10">
    <property type="entry name" value="DD-peptidase/beta-lactamase superfamily"/>
    <property type="match status" value="1"/>
</dbReference>
<dbReference type="EMBL" id="CAJNON010000207">
    <property type="protein sequence ID" value="CAF1102651.1"/>
    <property type="molecule type" value="Genomic_DNA"/>
</dbReference>
<feature type="domain" description="Beta-lactamase-related" evidence="1">
    <location>
        <begin position="2"/>
        <end position="113"/>
    </location>
</feature>
<proteinExistence type="predicted"/>
<dbReference type="InterPro" id="IPR012338">
    <property type="entry name" value="Beta-lactam/transpept-like"/>
</dbReference>